<evidence type="ECO:0000259" key="1">
    <source>
        <dbReference type="Pfam" id="PF04909"/>
    </source>
</evidence>
<dbReference type="GO" id="GO:0016787">
    <property type="term" value="F:hydrolase activity"/>
    <property type="evidence" value="ECO:0007669"/>
    <property type="project" value="UniProtKB-KW"/>
</dbReference>
<reference evidence="3 5" key="2">
    <citation type="submission" date="2020-09" db="EMBL/GenBank/DDBJ databases">
        <title>Draft Genome Sequences of Oil-Oxidizing Bacteria Halomonas titanicae, Marinobacter lutaoensis, and Virgibacillus halodenitrificans Isolated from Highly Saline Environments.</title>
        <authorList>
            <person name="Grouzdev D.S."/>
            <person name="Sokolova D.S."/>
            <person name="Semenova E.M."/>
            <person name="Borzenkov I.A."/>
            <person name="Bidzhieva S.K."/>
            <person name="Poltaraus A.B."/>
            <person name="Nazina T.N."/>
        </authorList>
    </citation>
    <scope>NUCLEOTIDE SEQUENCE [LARGE SCALE GENOMIC DNA]</scope>
    <source>
        <strain evidence="3 5">VKM B-3472D</strain>
    </source>
</reference>
<keyword evidence="5" id="KW-1185">Reference proteome</keyword>
<dbReference type="InterPro" id="IPR032466">
    <property type="entry name" value="Metal_Hydrolase"/>
</dbReference>
<dbReference type="InterPro" id="IPR006680">
    <property type="entry name" value="Amidohydro-rel"/>
</dbReference>
<evidence type="ECO:0000313" key="3">
    <source>
        <dbReference type="EMBL" id="MBD1223505.1"/>
    </source>
</evidence>
<dbReference type="Proteomes" id="UP000621631">
    <property type="component" value="Unassembled WGS sequence"/>
</dbReference>
<dbReference type="AlphaFoldDB" id="A0AAC9NM84"/>
<evidence type="ECO:0000313" key="4">
    <source>
        <dbReference type="Proteomes" id="UP000182945"/>
    </source>
</evidence>
<dbReference type="SUPFAM" id="SSF51556">
    <property type="entry name" value="Metallo-dependent hydrolases"/>
    <property type="match status" value="1"/>
</dbReference>
<dbReference type="InterPro" id="IPR052358">
    <property type="entry name" value="Aro_Compnd_Degr_Hydrolases"/>
</dbReference>
<dbReference type="Proteomes" id="UP000182945">
    <property type="component" value="Chromosome"/>
</dbReference>
<organism evidence="2 4">
    <name type="scientific">Virgibacillus halodenitrificans</name>
    <name type="common">Bacillus halodenitrificans</name>
    <dbReference type="NCBI Taxonomy" id="1482"/>
    <lineage>
        <taxon>Bacteria</taxon>
        <taxon>Bacillati</taxon>
        <taxon>Bacillota</taxon>
        <taxon>Bacilli</taxon>
        <taxon>Bacillales</taxon>
        <taxon>Bacillaceae</taxon>
        <taxon>Virgibacillus</taxon>
    </lineage>
</organism>
<dbReference type="Gene3D" id="3.20.20.140">
    <property type="entry name" value="Metal-dependent hydrolases"/>
    <property type="match status" value="1"/>
</dbReference>
<dbReference type="PANTHER" id="PTHR35563">
    <property type="entry name" value="BARREL METAL-DEPENDENT HYDROLASE, PUTATIVE (AFU_ORTHOLOGUE AFUA_1G16240)-RELATED"/>
    <property type="match status" value="1"/>
</dbReference>
<proteinExistence type="predicted"/>
<accession>A0AAC9NM84</accession>
<dbReference type="Pfam" id="PF04909">
    <property type="entry name" value="Amidohydro_2"/>
    <property type="match status" value="1"/>
</dbReference>
<evidence type="ECO:0000313" key="2">
    <source>
        <dbReference type="EMBL" id="APC49870.1"/>
    </source>
</evidence>
<dbReference type="EMBL" id="JACWEZ010000007">
    <property type="protein sequence ID" value="MBD1223505.1"/>
    <property type="molecule type" value="Genomic_DNA"/>
</dbReference>
<dbReference type="EMBL" id="CP017962">
    <property type="protein sequence ID" value="APC49870.1"/>
    <property type="molecule type" value="Genomic_DNA"/>
</dbReference>
<keyword evidence="2" id="KW-0378">Hydrolase</keyword>
<name>A0AAC9NM84_VIRHA</name>
<dbReference type="PANTHER" id="PTHR35563:SF2">
    <property type="entry name" value="BARREL METAL-DEPENDENT HYDROLASE, PUTATIVE (AFU_ORTHOLOGUE AFUA_1G16240)-RELATED"/>
    <property type="match status" value="1"/>
</dbReference>
<dbReference type="KEGG" id="vhl:BME96_17440"/>
<gene>
    <name evidence="2" type="ORF">BME96_17440</name>
    <name evidence="3" type="ORF">IC602_12945</name>
</gene>
<feature type="domain" description="Amidohydrolase-related" evidence="1">
    <location>
        <begin position="5"/>
        <end position="240"/>
    </location>
</feature>
<dbReference type="RefSeq" id="WP_060679739.1">
    <property type="nucleotide sequence ID" value="NZ_CP017962.1"/>
</dbReference>
<evidence type="ECO:0000313" key="5">
    <source>
        <dbReference type="Proteomes" id="UP000621631"/>
    </source>
</evidence>
<reference evidence="2 4" key="1">
    <citation type="submission" date="2016-11" db="EMBL/GenBank/DDBJ databases">
        <title>Complete genome sequencing of Virgibacillus halodenitrificans PDB-F2.</title>
        <authorList>
            <person name="Sun Z."/>
            <person name="Zhou Y."/>
            <person name="Li H."/>
        </authorList>
    </citation>
    <scope>NUCLEOTIDE SEQUENCE [LARGE SCALE GENOMIC DNA]</scope>
    <source>
        <strain evidence="2 4">PDB-F2</strain>
    </source>
</reference>
<sequence>MKIFDAHLHIIDPKYPLIPNQGYVPDQFTCKDYKEKTKNLNVTGGAIVSGSFQGFDQSYLKKALHLLGEGFVGVTQLPYDVSDDEIIELHKLGVRAVRFNVKRGGTEAMVNLENVARRVYEMVNWHVELYIDSTKLKDYFSLIVNLPAVSIDHLGLTQDGFHDLLRLVDQGVKVKSTGFGRLDFDPAKAMKQIHAVNPEALLFGTDLPSTRADRPFQLSDMELIIDVLGENEARKVLCENGVNWYQKVLN</sequence>
<dbReference type="GeneID" id="71516196"/>
<protein>
    <submittedName>
        <fullName evidence="2">2-pyrone-4,6-dicarboxylate hydrolase</fullName>
    </submittedName>
    <submittedName>
        <fullName evidence="3">Amidohydrolase family protein</fullName>
    </submittedName>
</protein>